<proteinExistence type="predicted"/>
<organism evidence="1 2">
    <name type="scientific">Agaribacter flavus</name>
    <dbReference type="NCBI Taxonomy" id="1902781"/>
    <lineage>
        <taxon>Bacteria</taxon>
        <taxon>Pseudomonadati</taxon>
        <taxon>Pseudomonadota</taxon>
        <taxon>Gammaproteobacteria</taxon>
        <taxon>Alteromonadales</taxon>
        <taxon>Alteromonadaceae</taxon>
        <taxon>Agaribacter</taxon>
    </lineage>
</organism>
<gene>
    <name evidence="1" type="ORF">ACFOHL_00120</name>
</gene>
<keyword evidence="2" id="KW-1185">Reference proteome</keyword>
<accession>A0ABV7FLN2</accession>
<dbReference type="EMBL" id="JBHRSW010000004">
    <property type="protein sequence ID" value="MFC3120020.1"/>
    <property type="molecule type" value="Genomic_DNA"/>
</dbReference>
<name>A0ABV7FLN2_9ALTE</name>
<evidence type="ECO:0000313" key="1">
    <source>
        <dbReference type="EMBL" id="MFC3120020.1"/>
    </source>
</evidence>
<reference evidence="2" key="1">
    <citation type="journal article" date="2019" name="Int. J. Syst. Evol. Microbiol.">
        <title>The Global Catalogue of Microorganisms (GCM) 10K type strain sequencing project: providing services to taxonomists for standard genome sequencing and annotation.</title>
        <authorList>
            <consortium name="The Broad Institute Genomics Platform"/>
            <consortium name="The Broad Institute Genome Sequencing Center for Infectious Disease"/>
            <person name="Wu L."/>
            <person name="Ma J."/>
        </authorList>
    </citation>
    <scope>NUCLEOTIDE SEQUENCE [LARGE SCALE GENOMIC DNA]</scope>
    <source>
        <strain evidence="2">KCTC 52473</strain>
    </source>
</reference>
<sequence>MEQPHSIILTPALVAEFEYIVALHKRHGAPNPMTSMEDLVGYILASIADGSRRPGSWERQLLDMMGLVADCDAHHVYRAHYGEVEE</sequence>
<protein>
    <submittedName>
        <fullName evidence="1">Uncharacterized protein</fullName>
    </submittedName>
</protein>
<dbReference type="RefSeq" id="WP_376918166.1">
    <property type="nucleotide sequence ID" value="NZ_JBHRSW010000004.1"/>
</dbReference>
<dbReference type="Proteomes" id="UP001595478">
    <property type="component" value="Unassembled WGS sequence"/>
</dbReference>
<evidence type="ECO:0000313" key="2">
    <source>
        <dbReference type="Proteomes" id="UP001595478"/>
    </source>
</evidence>
<comment type="caution">
    <text evidence="1">The sequence shown here is derived from an EMBL/GenBank/DDBJ whole genome shotgun (WGS) entry which is preliminary data.</text>
</comment>